<dbReference type="KEGG" id="kan:IMCC3317_40410"/>
<evidence type="ECO:0008006" key="5">
    <source>
        <dbReference type="Google" id="ProtNLM"/>
    </source>
</evidence>
<proteinExistence type="predicted"/>
<feature type="coiled-coil region" evidence="1">
    <location>
        <begin position="447"/>
        <end position="474"/>
    </location>
</feature>
<sequence>MKKHLLILFFVAFLVSYSQNDNIPFAVKIFLKNDPEWKQQFLSPSLDYTKTDAIKNNADIINELYKPLDGAENIRVYNKRLKIITEGFADVLSNYKFASPFIAMGKEYLYQKAEESVEDRVRNEKNKFYNNIKSAFNSSVSKELKNNPELTYDEAVNNFSKQLESFSANLKPEDYRILAPIVDQQSLKFIKENRIFFEQRFKKQKDDIDNIITKTKNELSKEFDKKMIDFKKSVDDFDEKLLEGIKENVAGLDKFNQQVESKFQKLEKDVKEMRSDIKKNETQIASNKKKIEKHKEDIALVSKLQAKNDHLISDNSFKIGVITDVLYDNVNTSGKIKILDLKFKNDLNNTEYLKTKNTLENIQTIQNIQSYLSKAGDFVELASNLGLSPKDALNANKAIALGNVLINGTMAFYGNPMAGIQAINGVFALFGGGTEPDPQFDAIMAEFATINEKLEEMNKKLDVINENILDLRKLNVDLYIENQKRFTKIDEKLITIESKLNRITQLMYSDIVNLKIENIAENNHLWEGIRNANTLDELRNLYEQNQKVKDMVRIVFDNTENNSIINKTFLHFNSFDKSNTWENKIYEPMDNLIRQVYPSINNNNLEYSIVNLSDITAIPKLNIQYNRDNIFKRNLPEQLDILIYPQSILTLTEFTVLSEPYFYFYKNPDSDNYTIPLEISINTSNKNKNLKNKFENILIENRKAIAQTNVISGAILLPYFKKHILEKDFNLVHKKTIYDLITSQNEYLKLNLSNYLINTELTLPTQIEKFYAIQNEVDFDKAVNLIAEVNDDFNFENSFFKLAIDGDKLNFRPVIKIKPMNIEGLDITKNAVNLPIPTFEYIIEQKILYPEYLQGLLENQNVLINKIAKYDIIEKVKDRPEYQNYVNLN</sequence>
<name>A0A7L4ZQ96_9FLAO</name>
<keyword evidence="4" id="KW-1185">Reference proteome</keyword>
<feature type="coiled-coil region" evidence="1">
    <location>
        <begin position="256"/>
        <end position="297"/>
    </location>
</feature>
<dbReference type="Proteomes" id="UP000464657">
    <property type="component" value="Chromosome"/>
</dbReference>
<dbReference type="AlphaFoldDB" id="A0A7L4ZQ96"/>
<evidence type="ECO:0000313" key="3">
    <source>
        <dbReference type="EMBL" id="QHI38647.1"/>
    </source>
</evidence>
<evidence type="ECO:0000313" key="4">
    <source>
        <dbReference type="Proteomes" id="UP000464657"/>
    </source>
</evidence>
<feature type="signal peptide" evidence="2">
    <location>
        <begin position="1"/>
        <end position="20"/>
    </location>
</feature>
<evidence type="ECO:0000256" key="2">
    <source>
        <dbReference type="SAM" id="SignalP"/>
    </source>
</evidence>
<gene>
    <name evidence="3" type="ORF">IMCC3317_40410</name>
</gene>
<reference evidence="3 4" key="1">
    <citation type="journal article" date="2013" name="Int. J. Syst. Evol. Microbiol.">
        <title>Kordia antarctica sp. nov., isolated from Antarctic seawater.</title>
        <authorList>
            <person name="Baek K."/>
            <person name="Choi A."/>
            <person name="Kang I."/>
            <person name="Lee K."/>
            <person name="Cho J.C."/>
        </authorList>
    </citation>
    <scope>NUCLEOTIDE SEQUENCE [LARGE SCALE GENOMIC DNA]</scope>
    <source>
        <strain evidence="3 4">IMCC3317</strain>
    </source>
</reference>
<dbReference type="OrthoDB" id="1150046at2"/>
<feature type="chain" id="PRO_5029523735" description="Chromosome partition protein Smc" evidence="2">
    <location>
        <begin position="21"/>
        <end position="889"/>
    </location>
</feature>
<dbReference type="RefSeq" id="WP_160131186.1">
    <property type="nucleotide sequence ID" value="NZ_CP019288.1"/>
</dbReference>
<keyword evidence="1" id="KW-0175">Coiled coil</keyword>
<protein>
    <recommendedName>
        <fullName evidence="5">Chromosome partition protein Smc</fullName>
    </recommendedName>
</protein>
<organism evidence="3 4">
    <name type="scientific">Kordia antarctica</name>
    <dbReference type="NCBI Taxonomy" id="1218801"/>
    <lineage>
        <taxon>Bacteria</taxon>
        <taxon>Pseudomonadati</taxon>
        <taxon>Bacteroidota</taxon>
        <taxon>Flavobacteriia</taxon>
        <taxon>Flavobacteriales</taxon>
        <taxon>Flavobacteriaceae</taxon>
        <taxon>Kordia</taxon>
    </lineage>
</organism>
<dbReference type="EMBL" id="CP019288">
    <property type="protein sequence ID" value="QHI38647.1"/>
    <property type="molecule type" value="Genomic_DNA"/>
</dbReference>
<accession>A0A7L4ZQ96</accession>
<keyword evidence="2" id="KW-0732">Signal</keyword>
<evidence type="ECO:0000256" key="1">
    <source>
        <dbReference type="SAM" id="Coils"/>
    </source>
</evidence>